<dbReference type="GO" id="GO:0009306">
    <property type="term" value="P:protein secretion"/>
    <property type="evidence" value="ECO:0007669"/>
    <property type="project" value="InterPro"/>
</dbReference>
<gene>
    <name evidence="12" type="ORF">C7957_10652</name>
</gene>
<dbReference type="SMART" id="SM00965">
    <property type="entry name" value="STN"/>
    <property type="match status" value="1"/>
</dbReference>
<evidence type="ECO:0000256" key="4">
    <source>
        <dbReference type="ARBA" id="ARBA00022729"/>
    </source>
</evidence>
<evidence type="ECO:0000256" key="6">
    <source>
        <dbReference type="ARBA" id="ARBA00023237"/>
    </source>
</evidence>
<organism evidence="12 13">
    <name type="scientific">Halanaerobium saccharolyticum</name>
    <dbReference type="NCBI Taxonomy" id="43595"/>
    <lineage>
        <taxon>Bacteria</taxon>
        <taxon>Bacillati</taxon>
        <taxon>Bacillota</taxon>
        <taxon>Clostridia</taxon>
        <taxon>Halanaerobiales</taxon>
        <taxon>Halanaerobiaceae</taxon>
        <taxon>Halanaerobium</taxon>
    </lineage>
</organism>
<feature type="chain" id="PRO_5020193940" evidence="10">
    <location>
        <begin position="23"/>
        <end position="618"/>
    </location>
</feature>
<evidence type="ECO:0000256" key="1">
    <source>
        <dbReference type="ARBA" id="ARBA00004370"/>
    </source>
</evidence>
<sequence>MRDNKKITALILILIFIFTATAAVGAQGRINDMNFKNADLTDVLRAIAEVANVNLITDSTVSGTVTVHLKDISFEKALDLITQTRSLTYKWDENTVVVAPPDRIDQIYANIVTEFVPINSNDMESISVIVRDIFPETQITSDSVRRQFILKGEEARVREIKEMINRLDSSAVVQEREEAEIAQAEAEIAEKEEEKEKRYTDSYQVINAEMADLTDKLTNINPELAIRSNPLTNKIIISGTKDDVESAISMVATYDESLEPETRNIRVDYVDTEQITEIVGKFYPDIKLHVNAKRKEIIINGAKNKLNGVVELVEEINKPQQQVIIETRVEEISTESLEDFGIDLSSDMLSRIHFIKDSSDPSLADADGAEFGQIEGIELTWPNFFRAIENDGTSKTLANPRLMTLNGEEAQMSIIDEVPSPNFDEDGNIRSYDYERAGIELTFTPWITQNNEIELKINPSVSSFGANPPGPEPPSRKTRSVDTRLRLEDGETFAIGGLIQEDEIESMSKVPFLSEIPLIGEIFKSRSGETNKTELVILVTPRIINYGGTVYADNSAEINQNGETVADESNKLDQQDEEEQTDDHAKNRDEVLAKYKNDEEKEFNELSPEELQEILNNN</sequence>
<dbReference type="GO" id="GO:0015627">
    <property type="term" value="C:type II protein secretion system complex"/>
    <property type="evidence" value="ECO:0007669"/>
    <property type="project" value="TreeGrafter"/>
</dbReference>
<comment type="similarity">
    <text evidence="7">Belongs to the bacterial secretin family.</text>
</comment>
<feature type="coiled-coil region" evidence="8">
    <location>
        <begin position="150"/>
        <end position="201"/>
    </location>
</feature>
<evidence type="ECO:0000256" key="8">
    <source>
        <dbReference type="SAM" id="Coils"/>
    </source>
</evidence>
<dbReference type="Pfam" id="PF00263">
    <property type="entry name" value="Secretin"/>
    <property type="match status" value="1"/>
</dbReference>
<dbReference type="PANTHER" id="PTHR30332">
    <property type="entry name" value="PROBABLE GENERAL SECRETION PATHWAY PROTEIN D"/>
    <property type="match status" value="1"/>
</dbReference>
<name>A0A4R6SBV3_9FIRM</name>
<protein>
    <submittedName>
        <fullName evidence="12">General secretion pathway protein D</fullName>
    </submittedName>
</protein>
<dbReference type="InterPro" id="IPR001775">
    <property type="entry name" value="GspD/PilQ"/>
</dbReference>
<accession>A0A4R6SBV3</accession>
<evidence type="ECO:0000259" key="11">
    <source>
        <dbReference type="SMART" id="SM00965"/>
    </source>
</evidence>
<evidence type="ECO:0000256" key="5">
    <source>
        <dbReference type="ARBA" id="ARBA00023136"/>
    </source>
</evidence>
<comment type="subcellular location">
    <subcellularLocation>
        <location evidence="1">Membrane</location>
    </subcellularLocation>
</comment>
<feature type="region of interest" description="Disordered" evidence="9">
    <location>
        <begin position="564"/>
        <end position="618"/>
    </location>
</feature>
<dbReference type="Proteomes" id="UP000295176">
    <property type="component" value="Unassembled WGS sequence"/>
</dbReference>
<feature type="region of interest" description="Disordered" evidence="9">
    <location>
        <begin position="459"/>
        <end position="481"/>
    </location>
</feature>
<evidence type="ECO:0000313" key="12">
    <source>
        <dbReference type="EMBL" id="TDP96957.1"/>
    </source>
</evidence>
<keyword evidence="2" id="KW-0813">Transport</keyword>
<dbReference type="RefSeq" id="WP_133529990.1">
    <property type="nucleotide sequence ID" value="NZ_SNXX01000006.1"/>
</dbReference>
<dbReference type="GO" id="GO:0019867">
    <property type="term" value="C:outer membrane"/>
    <property type="evidence" value="ECO:0007669"/>
    <property type="project" value="InterPro"/>
</dbReference>
<keyword evidence="8" id="KW-0175">Coiled coil</keyword>
<feature type="compositionally biased region" description="Basic and acidic residues" evidence="9">
    <location>
        <begin position="582"/>
        <end position="599"/>
    </location>
</feature>
<dbReference type="Pfam" id="PF21305">
    <property type="entry name" value="type_II_gspD_N0"/>
    <property type="match status" value="1"/>
</dbReference>
<evidence type="ECO:0000256" key="10">
    <source>
        <dbReference type="SAM" id="SignalP"/>
    </source>
</evidence>
<dbReference type="PANTHER" id="PTHR30332:SF24">
    <property type="entry name" value="SECRETIN GSPD-RELATED"/>
    <property type="match status" value="1"/>
</dbReference>
<dbReference type="PRINTS" id="PR00811">
    <property type="entry name" value="BCTERIALGSPD"/>
</dbReference>
<dbReference type="InterPro" id="IPR050810">
    <property type="entry name" value="Bact_Secretion_Sys_Channel"/>
</dbReference>
<reference evidence="12 13" key="1">
    <citation type="submission" date="2019-03" db="EMBL/GenBank/DDBJ databases">
        <title>Subsurface microbial communities from deep shales in Ohio and West Virginia, USA.</title>
        <authorList>
            <person name="Wrighton K."/>
        </authorList>
    </citation>
    <scope>NUCLEOTIDE SEQUENCE [LARGE SCALE GENOMIC DNA]</scope>
    <source>
        <strain evidence="12 13">MSL 7</strain>
    </source>
</reference>
<evidence type="ECO:0000256" key="2">
    <source>
        <dbReference type="ARBA" id="ARBA00022448"/>
    </source>
</evidence>
<keyword evidence="5" id="KW-0472">Membrane</keyword>
<comment type="caution">
    <text evidence="12">The sequence shown here is derived from an EMBL/GenBank/DDBJ whole genome shotgun (WGS) entry which is preliminary data.</text>
</comment>
<keyword evidence="3" id="KW-0812">Transmembrane</keyword>
<keyword evidence="4 10" id="KW-0732">Signal</keyword>
<dbReference type="Gene3D" id="3.30.1370.130">
    <property type="match status" value="1"/>
</dbReference>
<evidence type="ECO:0000256" key="7">
    <source>
        <dbReference type="RuleBase" id="RU004003"/>
    </source>
</evidence>
<feature type="signal peptide" evidence="10">
    <location>
        <begin position="1"/>
        <end position="22"/>
    </location>
</feature>
<dbReference type="InterPro" id="IPR004846">
    <property type="entry name" value="T2SS/T3SS_dom"/>
</dbReference>
<dbReference type="EMBL" id="SNXX01000006">
    <property type="protein sequence ID" value="TDP96957.1"/>
    <property type="molecule type" value="Genomic_DNA"/>
</dbReference>
<evidence type="ECO:0000313" key="13">
    <source>
        <dbReference type="Proteomes" id="UP000295176"/>
    </source>
</evidence>
<keyword evidence="6" id="KW-0998">Cell outer membrane</keyword>
<dbReference type="InterPro" id="IPR049371">
    <property type="entry name" value="GspD-like_N0"/>
</dbReference>
<proteinExistence type="inferred from homology"/>
<feature type="domain" description="Secretin/TonB short N-terminal" evidence="11">
    <location>
        <begin position="53"/>
        <end position="101"/>
    </location>
</feature>
<evidence type="ECO:0000256" key="9">
    <source>
        <dbReference type="SAM" id="MobiDB-lite"/>
    </source>
</evidence>
<evidence type="ECO:0000256" key="3">
    <source>
        <dbReference type="ARBA" id="ARBA00022692"/>
    </source>
</evidence>
<dbReference type="AlphaFoldDB" id="A0A4R6SBV3"/>
<dbReference type="InterPro" id="IPR011662">
    <property type="entry name" value="Secretin/TonB_short_N"/>
</dbReference>